<dbReference type="Pfam" id="PF08725">
    <property type="entry name" value="Integrin_b_cyt"/>
    <property type="match status" value="1"/>
</dbReference>
<dbReference type="SUPFAM" id="SSF103575">
    <property type="entry name" value="Plexin repeat"/>
    <property type="match status" value="1"/>
</dbReference>
<dbReference type="GO" id="GO:0006909">
    <property type="term" value="P:phagocytosis"/>
    <property type="evidence" value="ECO:0007669"/>
    <property type="project" value="UniProtKB-KW"/>
</dbReference>
<name>A0AAW0MU37_9GOBI</name>
<comment type="similarity">
    <text evidence="5 28">Belongs to the integrin beta chain family.</text>
</comment>
<evidence type="ECO:0000256" key="11">
    <source>
        <dbReference type="ARBA" id="ARBA00022723"/>
    </source>
</evidence>
<keyword evidence="35" id="KW-1185">Reference proteome</keyword>
<dbReference type="Gene3D" id="3.40.50.410">
    <property type="entry name" value="von Willebrand factor, type A domain"/>
    <property type="match status" value="1"/>
</dbReference>
<dbReference type="InterPro" id="IPR036465">
    <property type="entry name" value="vWFA_dom_sf"/>
</dbReference>
<dbReference type="FunFam" id="3.40.50.410:FF:000002">
    <property type="entry name" value="Integrin beta"/>
    <property type="match status" value="1"/>
</dbReference>
<dbReference type="GO" id="GO:0098609">
    <property type="term" value="P:cell-cell adhesion"/>
    <property type="evidence" value="ECO:0007669"/>
    <property type="project" value="TreeGrafter"/>
</dbReference>
<dbReference type="GO" id="GO:0045121">
    <property type="term" value="C:membrane raft"/>
    <property type="evidence" value="ECO:0007669"/>
    <property type="project" value="UniProtKB-SubCell"/>
</dbReference>
<dbReference type="Pfam" id="PF00362">
    <property type="entry name" value="Integrin_beta"/>
    <property type="match status" value="2"/>
</dbReference>
<keyword evidence="22" id="KW-1015">Disulfide bond</keyword>
<dbReference type="GO" id="GO:0045202">
    <property type="term" value="C:synapse"/>
    <property type="evidence" value="ECO:0007669"/>
    <property type="project" value="TreeGrafter"/>
</dbReference>
<reference evidence="35" key="1">
    <citation type="submission" date="2024-04" db="EMBL/GenBank/DDBJ databases">
        <title>Salinicola lusitanus LLJ914,a marine bacterium isolated from the Okinawa Trough.</title>
        <authorList>
            <person name="Li J."/>
        </authorList>
    </citation>
    <scope>NUCLEOTIDE SEQUENCE [LARGE SCALE GENOMIC DNA]</scope>
</reference>
<dbReference type="GO" id="GO:0033627">
    <property type="term" value="P:cell adhesion mediated by integrin"/>
    <property type="evidence" value="ECO:0007669"/>
    <property type="project" value="TreeGrafter"/>
</dbReference>
<evidence type="ECO:0000256" key="9">
    <source>
        <dbReference type="ARBA" id="ARBA00022553"/>
    </source>
</evidence>
<feature type="domain" description="Integrin beta subunit tail" evidence="33">
    <location>
        <begin position="1138"/>
        <end position="1227"/>
    </location>
</feature>
<keyword evidence="23" id="KW-0675">Receptor</keyword>
<evidence type="ECO:0000256" key="10">
    <source>
        <dbReference type="ARBA" id="ARBA00022692"/>
    </source>
</evidence>
<dbReference type="SUPFAM" id="SSF69179">
    <property type="entry name" value="Integrin domains"/>
    <property type="match status" value="1"/>
</dbReference>
<evidence type="ECO:0000256" key="26">
    <source>
        <dbReference type="ARBA" id="ARBA00023283"/>
    </source>
</evidence>
<proteinExistence type="inferred from homology"/>
<keyword evidence="24" id="KW-0325">Glycoprotein</keyword>
<evidence type="ECO:0000256" key="15">
    <source>
        <dbReference type="ARBA" id="ARBA00022842"/>
    </source>
</evidence>
<dbReference type="GO" id="GO:0019901">
    <property type="term" value="F:protein kinase binding"/>
    <property type="evidence" value="ECO:0007669"/>
    <property type="project" value="TreeGrafter"/>
</dbReference>
<evidence type="ECO:0000256" key="23">
    <source>
        <dbReference type="ARBA" id="ARBA00023170"/>
    </source>
</evidence>
<dbReference type="InterPro" id="IPR014836">
    <property type="entry name" value="Integrin_bsu_cyt_dom"/>
</dbReference>
<evidence type="ECO:0000256" key="3">
    <source>
        <dbReference type="ARBA" id="ARBA00004297"/>
    </source>
</evidence>
<dbReference type="GO" id="GO:0007517">
    <property type="term" value="P:muscle organ development"/>
    <property type="evidence" value="ECO:0007669"/>
    <property type="project" value="UniProtKB-KW"/>
</dbReference>
<evidence type="ECO:0000256" key="17">
    <source>
        <dbReference type="ARBA" id="ARBA00022907"/>
    </source>
</evidence>
<evidence type="ECO:0000256" key="6">
    <source>
        <dbReference type="ARBA" id="ARBA00022475"/>
    </source>
</evidence>
<keyword evidence="16 28" id="KW-0130">Cell adhesion</keyword>
<dbReference type="Gene3D" id="2.10.25.10">
    <property type="entry name" value="Laminin"/>
    <property type="match status" value="4"/>
</dbReference>
<accession>A0AAW0MU37</accession>
<dbReference type="GO" id="GO:0008305">
    <property type="term" value="C:integrin complex"/>
    <property type="evidence" value="ECO:0007669"/>
    <property type="project" value="TreeGrafter"/>
</dbReference>
<dbReference type="Pfam" id="PF07965">
    <property type="entry name" value="Integrin_B_tail"/>
    <property type="match status" value="1"/>
</dbReference>
<evidence type="ECO:0000256" key="29">
    <source>
        <dbReference type="SAM" id="Phobius"/>
    </source>
</evidence>
<evidence type="ECO:0000256" key="22">
    <source>
        <dbReference type="ARBA" id="ARBA00023157"/>
    </source>
</evidence>
<feature type="domain" description="PSI" evidence="31">
    <location>
        <begin position="65"/>
        <end position="115"/>
    </location>
</feature>
<dbReference type="GO" id="GO:0019960">
    <property type="term" value="F:C-X3-C chemokine binding"/>
    <property type="evidence" value="ECO:0007669"/>
    <property type="project" value="TreeGrafter"/>
</dbReference>
<dbReference type="Gene3D" id="4.10.1240.30">
    <property type="match status" value="1"/>
</dbReference>
<keyword evidence="15" id="KW-0460">Magnesium</keyword>
<dbReference type="GO" id="GO:0007229">
    <property type="term" value="P:integrin-mediated signaling pathway"/>
    <property type="evidence" value="ECO:0007669"/>
    <property type="project" value="UniProtKB-KW"/>
</dbReference>
<dbReference type="FunFam" id="2.10.25.10:FF:000075">
    <property type="entry name" value="Integrin beta"/>
    <property type="match status" value="1"/>
</dbReference>
<dbReference type="SUPFAM" id="SSF53300">
    <property type="entry name" value="vWA-like"/>
    <property type="match status" value="1"/>
</dbReference>
<dbReference type="Gene3D" id="3.30.1680.10">
    <property type="entry name" value="ligand-binding face of the semaphorins, domain 2"/>
    <property type="match status" value="1"/>
</dbReference>
<dbReference type="InterPro" id="IPR032695">
    <property type="entry name" value="Integrin_dom_sf"/>
</dbReference>
<evidence type="ECO:0000256" key="12">
    <source>
        <dbReference type="ARBA" id="ARBA00022729"/>
    </source>
</evidence>
<dbReference type="SMART" id="SM01242">
    <property type="entry name" value="Integrin_B_tail"/>
    <property type="match status" value="1"/>
</dbReference>
<dbReference type="Pfam" id="PF07974">
    <property type="entry name" value="EGF_2"/>
    <property type="match status" value="1"/>
</dbReference>
<keyword evidence="14" id="KW-0106">Calcium</keyword>
<keyword evidence="10 28" id="KW-0812">Transmembrane</keyword>
<dbReference type="Pfam" id="PF18372">
    <property type="entry name" value="I-EGF_1"/>
    <property type="match status" value="1"/>
</dbReference>
<keyword evidence="8" id="KW-0517">Myogenesis</keyword>
<dbReference type="SMART" id="SM00423">
    <property type="entry name" value="PSI"/>
    <property type="match status" value="1"/>
</dbReference>
<dbReference type="Gene3D" id="6.20.50.10">
    <property type="match status" value="1"/>
</dbReference>
<dbReference type="PROSITE" id="PS52047">
    <property type="entry name" value="I_EGF_2"/>
    <property type="match status" value="1"/>
</dbReference>
<evidence type="ECO:0000256" key="2">
    <source>
        <dbReference type="ARBA" id="ARBA00004223"/>
    </source>
</evidence>
<evidence type="ECO:0000256" key="16">
    <source>
        <dbReference type="ARBA" id="ARBA00022889"/>
    </source>
</evidence>
<dbReference type="InterPro" id="IPR002369">
    <property type="entry name" value="Integrin_bsu_VWA"/>
</dbReference>
<dbReference type="Pfam" id="PF23105">
    <property type="entry name" value="EGF_integrin"/>
    <property type="match status" value="1"/>
</dbReference>
<dbReference type="SMART" id="SM01241">
    <property type="entry name" value="Integrin_b_cyt"/>
    <property type="match status" value="1"/>
</dbReference>
<dbReference type="InterPro" id="IPR012896">
    <property type="entry name" value="Integrin_bsu_tail"/>
</dbReference>
<keyword evidence="12" id="KW-0732">Signal</keyword>
<feature type="domain" description="Integrin beta subunit cytoplasmic" evidence="32">
    <location>
        <begin position="1251"/>
        <end position="1297"/>
    </location>
</feature>
<dbReference type="InterPro" id="IPR015812">
    <property type="entry name" value="Integrin_bsu"/>
</dbReference>
<gene>
    <name evidence="34" type="ORF">WMY93_030297</name>
</gene>
<comment type="subcellular location">
    <subcellularLocation>
        <location evidence="28">Cell membrane</location>
        <topology evidence="28">Single-pass type I membrane protein</topology>
    </subcellularLocation>
    <subcellularLocation>
        <location evidence="3">Cell projection</location>
        <location evidence="3">Invadopodium membrane</location>
        <topology evidence="3">Single-pass type I membrane protein</topology>
    </subcellularLocation>
    <subcellularLocation>
        <location evidence="4">Cell projection</location>
        <location evidence="4">Lamellipodium</location>
    </subcellularLocation>
    <subcellularLocation>
        <location evidence="1">Cell projection</location>
        <location evidence="1">Ruffle membrane</location>
        <topology evidence="1">Single-pass type I membrane protein</topology>
    </subcellularLocation>
    <subcellularLocation>
        <location evidence="2">Melanosome</location>
    </subcellularLocation>
    <subcellularLocation>
        <location evidence="27">Membrane raft</location>
        <topology evidence="27">Single-pass type I membrane protein</topology>
    </subcellularLocation>
</comment>
<evidence type="ECO:0000313" key="34">
    <source>
        <dbReference type="EMBL" id="KAK7881888.1"/>
    </source>
</evidence>
<feature type="transmembrane region" description="Helical" evidence="29">
    <location>
        <begin position="1228"/>
        <end position="1250"/>
    </location>
</feature>
<evidence type="ECO:0000256" key="4">
    <source>
        <dbReference type="ARBA" id="ARBA00004510"/>
    </source>
</evidence>
<organism evidence="34 35">
    <name type="scientific">Mugilogobius chulae</name>
    <name type="common">yellowstripe goby</name>
    <dbReference type="NCBI Taxonomy" id="88201"/>
    <lineage>
        <taxon>Eukaryota</taxon>
        <taxon>Metazoa</taxon>
        <taxon>Chordata</taxon>
        <taxon>Craniata</taxon>
        <taxon>Vertebrata</taxon>
        <taxon>Euteleostomi</taxon>
        <taxon>Actinopterygii</taxon>
        <taxon>Neopterygii</taxon>
        <taxon>Teleostei</taxon>
        <taxon>Neoteleostei</taxon>
        <taxon>Acanthomorphata</taxon>
        <taxon>Gobiaria</taxon>
        <taxon>Gobiiformes</taxon>
        <taxon>Gobioidei</taxon>
        <taxon>Gobiidae</taxon>
        <taxon>Gobionellinae</taxon>
        <taxon>Mugilogobius</taxon>
    </lineage>
</organism>
<dbReference type="InterPro" id="IPR057073">
    <property type="entry name" value="EGF_integrin_2"/>
</dbReference>
<evidence type="ECO:0000259" key="33">
    <source>
        <dbReference type="SMART" id="SM01242"/>
    </source>
</evidence>
<evidence type="ECO:0000256" key="8">
    <source>
        <dbReference type="ARBA" id="ARBA00022541"/>
    </source>
</evidence>
<keyword evidence="26" id="KW-0873">Pyrrolidone carboxylic acid</keyword>
<evidence type="ECO:0000313" key="35">
    <source>
        <dbReference type="Proteomes" id="UP001460270"/>
    </source>
</evidence>
<dbReference type="Proteomes" id="UP001460270">
    <property type="component" value="Unassembled WGS sequence"/>
</dbReference>
<evidence type="ECO:0000256" key="5">
    <source>
        <dbReference type="ARBA" id="ARBA00007449"/>
    </source>
</evidence>
<dbReference type="FunFam" id="1.20.5.100:FF:000002">
    <property type="entry name" value="Integrin beta"/>
    <property type="match status" value="1"/>
</dbReference>
<dbReference type="GO" id="GO:0005178">
    <property type="term" value="F:integrin binding"/>
    <property type="evidence" value="ECO:0007669"/>
    <property type="project" value="TreeGrafter"/>
</dbReference>
<dbReference type="GO" id="GO:0016477">
    <property type="term" value="P:cell migration"/>
    <property type="evidence" value="ECO:0007669"/>
    <property type="project" value="TreeGrafter"/>
</dbReference>
<evidence type="ECO:0000256" key="13">
    <source>
        <dbReference type="ARBA" id="ARBA00022737"/>
    </source>
</evidence>
<keyword evidence="21 29" id="KW-0472">Membrane</keyword>
<keyword evidence="17" id="KW-0581">Phagocytosis</keyword>
<protein>
    <recommendedName>
        <fullName evidence="28">Integrin beta</fullName>
    </recommendedName>
</protein>
<dbReference type="PANTHER" id="PTHR10082">
    <property type="entry name" value="INTEGRIN BETA SUBUNIT"/>
    <property type="match status" value="1"/>
</dbReference>
<dbReference type="InterPro" id="IPR057243">
    <property type="entry name" value="Integrin_I-EGF_CS"/>
</dbReference>
<dbReference type="InterPro" id="IPR016201">
    <property type="entry name" value="PSI"/>
</dbReference>
<evidence type="ECO:0000256" key="25">
    <source>
        <dbReference type="ARBA" id="ARBA00023273"/>
    </source>
</evidence>
<dbReference type="GO" id="GO:0098639">
    <property type="term" value="F:collagen binding involved in cell-matrix adhesion"/>
    <property type="evidence" value="ECO:0007669"/>
    <property type="project" value="TreeGrafter"/>
</dbReference>
<evidence type="ECO:0000256" key="27">
    <source>
        <dbReference type="ARBA" id="ARBA00035630"/>
    </source>
</evidence>
<dbReference type="GO" id="GO:0001968">
    <property type="term" value="F:fibronectin binding"/>
    <property type="evidence" value="ECO:0007669"/>
    <property type="project" value="TreeGrafter"/>
</dbReference>
<dbReference type="GO" id="GO:0043236">
    <property type="term" value="F:laminin binding"/>
    <property type="evidence" value="ECO:0007669"/>
    <property type="project" value="TreeGrafter"/>
</dbReference>
<dbReference type="SUPFAM" id="SSF69687">
    <property type="entry name" value="Integrin beta tail domain"/>
    <property type="match status" value="1"/>
</dbReference>
<dbReference type="GO" id="GO:0030027">
    <property type="term" value="C:lamellipodium"/>
    <property type="evidence" value="ECO:0007669"/>
    <property type="project" value="UniProtKB-SubCell"/>
</dbReference>
<keyword evidence="25" id="KW-0966">Cell projection</keyword>
<dbReference type="InterPro" id="IPR036349">
    <property type="entry name" value="Integrin_bsu_tail_dom_sf"/>
</dbReference>
<dbReference type="Gene3D" id="1.20.5.100">
    <property type="entry name" value="Cytochrome c1, transmembrane anchor, C-terminal"/>
    <property type="match status" value="1"/>
</dbReference>
<keyword evidence="11" id="KW-0479">Metal-binding</keyword>
<keyword evidence="6" id="KW-1003">Cell membrane</keyword>
<evidence type="ECO:0000256" key="14">
    <source>
        <dbReference type="ARBA" id="ARBA00022837"/>
    </source>
</evidence>
<evidence type="ECO:0000256" key="1">
    <source>
        <dbReference type="ARBA" id="ARBA00004199"/>
    </source>
</evidence>
<keyword evidence="9" id="KW-0597">Phosphoprotein</keyword>
<evidence type="ECO:0000259" key="30">
    <source>
        <dbReference type="SMART" id="SM00187"/>
    </source>
</evidence>
<sequence length="1301" mass="141277">MGSTPAQPGPFCVEFACSYLCLGVFSPGTLFSPPTDNMQMDLKLLLISTLLGVFCYSSAQKEVNECISANAKYCGECIQAGAKCGWCKDPEFLKQGETVSTRCDEIQSLRNKKCREDMIENPRGDQNVLKNKAVTNRGKGPDKKKLKPEDITQIQPQKIKLVLRSGEPQSFSLKFKRAEDYPIDLYYLMDLSYSMKDDLENVKNLGTSLMLEMSKITSDFRIGFGSFVEKTVMPYISTTPAKLLNPCTGDQNCTSPFSYKNVLKLTSDGKKFNTLVGQQHISGNLDSPEGGFDAIMQVADLIGWRNVTRLLVFSTDAGFHFAGDGKLGGIVLPNDGKCHLENNVYTMSHYYDYPSIAHLVQKLSDNNIQTIFAVTEEFQPVYQSSLLLSSLLISPSLCLSFVLSPLLYSSLLSSLSSLFVSPSLSSPPSFLFFSPPFFPPSASLLLSPALCSSSTFLLLSPSFLLSSLLHSSSPLLLSPSLSPSPSSSLPLLPPLSPSFISSLPLLPLFSSPLPLSSLSSPFSSLLLHFSSFPSLPSLFSPSQPSFSLLLSSFLFTPFPVSFSPSSFPFSPSSPPPLFSFLPFTPSSLLLSFSSPLFHLLSPPHPSSCVLLSSPLSSSHAPLLLASPLFSSPLSPSPPFLLSPLHSPPLLSSLSPLFSLLLSPRFLLSLLFPPLSSSLLVFPTLPPPLFSFSFPLSSSPPLPPPLLSPPLSPLYHPPTSPFSPPQSSIPSSLLFPLPLSPSSSIFLFPLPPPLSSPPLSLLLYPSLSSPPFPSLFLSSLCPPLSLLLNLPLSSPPLPSPTLTPSLSPLSSSLFSSPPVLHSALSLSHICFQLTVADPKLQPLLELKNLIPKSAVGTLSANSSNVINLIIDAYNSLSSEVILENSKLPEGVSIAYTARCKNGVVNQGENGRKCSNISIGDEVTFNISITSNGCPKQGKPEIIKIKPLGFTEEVEVVLNFICECDCHKEGIKNSPLCHHGNGTFECGACKCNEGRVGRQCECSSNDVATEDMDRTCRKDNGTDICSNNGDCVCGTCECKKRENPEERYSGQFCQCDNFNCDRSGNKLCGGHGRCECRVCICDHPWTGSACDCSLDNSTCMASNKQICNGRGTCDCGTCKCTDPKFQGPTCETCPTCPGVCIEHKECVLCRTFGTGEKKDTCERDCSYFKLIKVKSQDKLPQPNTASYPVMHCKERDANDCWFYYTYAVNNNTEKEVHVVDTLDCPAGPDIIPIVAGVVAGIVLIGLALLLIWKLLMIIHDRREFAKFEKEKMNAKWDTQENPIYKSPINQFQNPSYGRKAAAL</sequence>
<evidence type="ECO:0000259" key="31">
    <source>
        <dbReference type="SMART" id="SM00423"/>
    </source>
</evidence>
<evidence type="ECO:0000256" key="24">
    <source>
        <dbReference type="ARBA" id="ARBA00023180"/>
    </source>
</evidence>
<dbReference type="GO" id="GO:0005925">
    <property type="term" value="C:focal adhesion"/>
    <property type="evidence" value="ECO:0007669"/>
    <property type="project" value="TreeGrafter"/>
</dbReference>
<dbReference type="InterPro" id="IPR040622">
    <property type="entry name" value="EGF_integrin_1"/>
</dbReference>
<dbReference type="FunFam" id="4.10.1240.30:FF:000002">
    <property type="entry name" value="Integrin beta"/>
    <property type="match status" value="1"/>
</dbReference>
<keyword evidence="20 28" id="KW-0401">Integrin</keyword>
<keyword evidence="18" id="KW-0965">Cell junction</keyword>
<dbReference type="FunFam" id="2.10.25.10:FF:000155">
    <property type="entry name" value="Integrin beta"/>
    <property type="match status" value="1"/>
</dbReference>
<evidence type="ECO:0000256" key="7">
    <source>
        <dbReference type="ARBA" id="ARBA00022536"/>
    </source>
</evidence>
<evidence type="ECO:0000256" key="19">
    <source>
        <dbReference type="ARBA" id="ARBA00022989"/>
    </source>
</evidence>
<dbReference type="GO" id="GO:0046872">
    <property type="term" value="F:metal ion binding"/>
    <property type="evidence" value="ECO:0007669"/>
    <property type="project" value="UniProtKB-KW"/>
</dbReference>
<feature type="domain" description="Integrin beta subunit VWA" evidence="30">
    <location>
        <begin position="74"/>
        <end position="962"/>
    </location>
</feature>
<dbReference type="GO" id="GO:0042470">
    <property type="term" value="C:melanosome"/>
    <property type="evidence" value="ECO:0007669"/>
    <property type="project" value="UniProtKB-SubCell"/>
</dbReference>
<keyword evidence="13" id="KW-0677">Repeat</keyword>
<dbReference type="PROSITE" id="PS00243">
    <property type="entry name" value="I_EGF_1"/>
    <property type="match status" value="1"/>
</dbReference>
<dbReference type="GO" id="GO:0032587">
    <property type="term" value="C:ruffle membrane"/>
    <property type="evidence" value="ECO:0007669"/>
    <property type="project" value="UniProtKB-SubCell"/>
</dbReference>
<dbReference type="EMBL" id="JBBPFD010000022">
    <property type="protein sequence ID" value="KAK7881888.1"/>
    <property type="molecule type" value="Genomic_DNA"/>
</dbReference>
<dbReference type="InterPro" id="IPR013111">
    <property type="entry name" value="EGF_extracell"/>
</dbReference>
<dbReference type="FunFam" id="2.10.25.10:FF:000043">
    <property type="entry name" value="Integrin beta"/>
    <property type="match status" value="1"/>
</dbReference>
<dbReference type="SMART" id="SM00187">
    <property type="entry name" value="INB"/>
    <property type="match status" value="1"/>
</dbReference>
<evidence type="ECO:0000256" key="28">
    <source>
        <dbReference type="RuleBase" id="RU000633"/>
    </source>
</evidence>
<dbReference type="Gene3D" id="2.60.40.1510">
    <property type="entry name" value="ntegrin, alpha v. Chain A, domain 3"/>
    <property type="match status" value="1"/>
</dbReference>
<dbReference type="SUPFAM" id="SSF57196">
    <property type="entry name" value="EGF/Laminin"/>
    <property type="match status" value="2"/>
</dbReference>
<keyword evidence="7" id="KW-0245">EGF-like domain</keyword>
<dbReference type="GO" id="GO:0009986">
    <property type="term" value="C:cell surface"/>
    <property type="evidence" value="ECO:0007669"/>
    <property type="project" value="TreeGrafter"/>
</dbReference>
<dbReference type="FunFam" id="2.60.40.1510:FF:000003">
    <property type="entry name" value="Integrin beta"/>
    <property type="match status" value="1"/>
</dbReference>
<dbReference type="InterPro" id="IPR015439">
    <property type="entry name" value="Integrin_b-2_sf"/>
</dbReference>
<dbReference type="PANTHER" id="PTHR10082:SF28">
    <property type="entry name" value="INTEGRIN BETA-1"/>
    <property type="match status" value="1"/>
</dbReference>
<evidence type="ECO:0000256" key="20">
    <source>
        <dbReference type="ARBA" id="ARBA00023037"/>
    </source>
</evidence>
<evidence type="ECO:0000259" key="32">
    <source>
        <dbReference type="SMART" id="SM01241"/>
    </source>
</evidence>
<evidence type="ECO:0000256" key="18">
    <source>
        <dbReference type="ARBA" id="ARBA00022949"/>
    </source>
</evidence>
<dbReference type="PRINTS" id="PR01186">
    <property type="entry name" value="INTEGRINB"/>
</dbReference>
<comment type="caution">
    <text evidence="34">The sequence shown here is derived from an EMBL/GenBank/DDBJ whole genome shotgun (WGS) entry which is preliminary data.</text>
</comment>
<evidence type="ECO:0000256" key="21">
    <source>
        <dbReference type="ARBA" id="ARBA00023136"/>
    </source>
</evidence>
<keyword evidence="19 29" id="KW-1133">Transmembrane helix</keyword>